<organism evidence="2 3">
    <name type="scientific">Cladophialophora chaetospira</name>
    <dbReference type="NCBI Taxonomy" id="386627"/>
    <lineage>
        <taxon>Eukaryota</taxon>
        <taxon>Fungi</taxon>
        <taxon>Dikarya</taxon>
        <taxon>Ascomycota</taxon>
        <taxon>Pezizomycotina</taxon>
        <taxon>Eurotiomycetes</taxon>
        <taxon>Chaetothyriomycetidae</taxon>
        <taxon>Chaetothyriales</taxon>
        <taxon>Herpotrichiellaceae</taxon>
        <taxon>Cladophialophora</taxon>
    </lineage>
</organism>
<name>A0AA39CFK8_9EURO</name>
<dbReference type="PANTHER" id="PTHR33112:SF16">
    <property type="entry name" value="HETEROKARYON INCOMPATIBILITY DOMAIN-CONTAINING PROTEIN"/>
    <property type="match status" value="1"/>
</dbReference>
<gene>
    <name evidence="2" type="ORF">H2200_009301</name>
</gene>
<dbReference type="Pfam" id="PF06985">
    <property type="entry name" value="HET"/>
    <property type="match status" value="1"/>
</dbReference>
<evidence type="ECO:0000313" key="3">
    <source>
        <dbReference type="Proteomes" id="UP001172673"/>
    </source>
</evidence>
<keyword evidence="3" id="KW-1185">Reference proteome</keyword>
<feature type="domain" description="Heterokaryon incompatibility" evidence="1">
    <location>
        <begin position="202"/>
        <end position="357"/>
    </location>
</feature>
<dbReference type="EMBL" id="JAPDRK010000014">
    <property type="protein sequence ID" value="KAJ9606340.1"/>
    <property type="molecule type" value="Genomic_DNA"/>
</dbReference>
<accession>A0AA39CFK8</accession>
<dbReference type="InterPro" id="IPR010730">
    <property type="entry name" value="HET"/>
</dbReference>
<protein>
    <recommendedName>
        <fullName evidence="1">Heterokaryon incompatibility domain-containing protein</fullName>
    </recommendedName>
</protein>
<sequence length="670" mass="76364">MLDGERKYDPSDPTICHSCRDFLPLDFTKVNPKPTLIQLRRTARAGCLKCRLLLGGIVKFSHFWEGPADEQPLQSTADRWEEAEIKIFLYAYEDDPLAVTVTRPKRGDGGFDHLELEFYVHRGEDPPFPQFHPAGDVPKTSRSEACFNTIKSWISECSSHHKLCTSSQEVNYMPSRFLDVGDNKVGQQILCLRSEVDKAARYAALSHSWGKTEARIKPVPKTQKANIKERMRSINWSELTQTFRDAVTITRRLNLRYLWIDALCIIQDDGDDWAVEASRMKSVYENAYIVIAATRSRTGDDGCFSERSCSRKVSVEDGTNAVSTVYVKEKISHRDFAESPATFETMPLFDRAWVFQERLLATRVVHYTKHEIMWECKEALRCECQGIESGKDWSHGTNTGNFKLDHGKVLLKDNSVLQRYKQWSRVLSEYSVRSLHFDGDRLPALSGIAGQMHLPGMGQYLAGIWSNSLPQSLTWQTGVGIVEKGWKKRRPDAYRAPSWSWASVEAECLMWVPYPADEVDYHCKVEEAVCTLVSPDPYGQVSGGHLVLFAPCFWGRLKYEKWKDNQEEPRYVVWFEGGSVQLNEDVPLNEGCDQVADGTNVLIVVVSSREIPSKLDRAKPMWKGHVPSRRWTGLALRPSRTLDTAFERIGQVSERMDQMGPRTTMSIKIV</sequence>
<dbReference type="AlphaFoldDB" id="A0AA39CFK8"/>
<proteinExistence type="predicted"/>
<dbReference type="PANTHER" id="PTHR33112">
    <property type="entry name" value="DOMAIN PROTEIN, PUTATIVE-RELATED"/>
    <property type="match status" value="1"/>
</dbReference>
<reference evidence="2" key="1">
    <citation type="submission" date="2022-10" db="EMBL/GenBank/DDBJ databases">
        <title>Culturing micro-colonial fungi from biological soil crusts in the Mojave desert and describing Neophaeococcomyces mojavensis, and introducing the new genera and species Taxawa tesnikishii.</title>
        <authorList>
            <person name="Kurbessoian T."/>
            <person name="Stajich J.E."/>
        </authorList>
    </citation>
    <scope>NUCLEOTIDE SEQUENCE</scope>
    <source>
        <strain evidence="2">TK_41</strain>
    </source>
</reference>
<dbReference type="Proteomes" id="UP001172673">
    <property type="component" value="Unassembled WGS sequence"/>
</dbReference>
<evidence type="ECO:0000313" key="2">
    <source>
        <dbReference type="EMBL" id="KAJ9606340.1"/>
    </source>
</evidence>
<comment type="caution">
    <text evidence="2">The sequence shown here is derived from an EMBL/GenBank/DDBJ whole genome shotgun (WGS) entry which is preliminary data.</text>
</comment>
<evidence type="ECO:0000259" key="1">
    <source>
        <dbReference type="Pfam" id="PF06985"/>
    </source>
</evidence>